<protein>
    <recommendedName>
        <fullName evidence="10">Type I secretion protein TolC</fullName>
    </recommendedName>
</protein>
<name>A0A383XPN5_9GAMM</name>
<dbReference type="Proteomes" id="UP000251800">
    <property type="component" value="Unassembled WGS sequence"/>
</dbReference>
<dbReference type="GO" id="GO:0015562">
    <property type="term" value="F:efflux transmembrane transporter activity"/>
    <property type="evidence" value="ECO:0007669"/>
    <property type="project" value="InterPro"/>
</dbReference>
<dbReference type="GO" id="GO:1990281">
    <property type="term" value="C:efflux pump complex"/>
    <property type="evidence" value="ECO:0007669"/>
    <property type="project" value="TreeGrafter"/>
</dbReference>
<keyword evidence="5" id="KW-0812">Transmembrane</keyword>
<evidence type="ECO:0000256" key="3">
    <source>
        <dbReference type="ARBA" id="ARBA00022448"/>
    </source>
</evidence>
<comment type="caution">
    <text evidence="8">The sequence shown here is derived from an EMBL/GenBank/DDBJ whole genome shotgun (WGS) entry which is preliminary data.</text>
</comment>
<keyword evidence="6" id="KW-0472">Membrane</keyword>
<dbReference type="InterPro" id="IPR051906">
    <property type="entry name" value="TolC-like"/>
</dbReference>
<evidence type="ECO:0000256" key="6">
    <source>
        <dbReference type="ARBA" id="ARBA00023136"/>
    </source>
</evidence>
<dbReference type="SUPFAM" id="SSF56954">
    <property type="entry name" value="Outer membrane efflux proteins (OEP)"/>
    <property type="match status" value="1"/>
</dbReference>
<dbReference type="NCBIfam" id="TIGR01844">
    <property type="entry name" value="type_I_sec_TolC"/>
    <property type="match status" value="1"/>
</dbReference>
<accession>A0A383XPN5</accession>
<dbReference type="Gene3D" id="1.20.1600.10">
    <property type="entry name" value="Outer membrane efflux proteins (OEP)"/>
    <property type="match status" value="1"/>
</dbReference>
<evidence type="ECO:0008006" key="10">
    <source>
        <dbReference type="Google" id="ProtNLM"/>
    </source>
</evidence>
<dbReference type="InterPro" id="IPR003423">
    <property type="entry name" value="OMP_efflux"/>
</dbReference>
<evidence type="ECO:0000313" key="8">
    <source>
        <dbReference type="EMBL" id="PWN54589.1"/>
    </source>
</evidence>
<dbReference type="GO" id="GO:0009279">
    <property type="term" value="C:cell outer membrane"/>
    <property type="evidence" value="ECO:0007669"/>
    <property type="project" value="UniProtKB-SubCell"/>
</dbReference>
<evidence type="ECO:0000256" key="5">
    <source>
        <dbReference type="ARBA" id="ARBA00022692"/>
    </source>
</evidence>
<proteinExistence type="inferred from homology"/>
<keyword evidence="9" id="KW-1185">Reference proteome</keyword>
<dbReference type="PANTHER" id="PTHR30026:SF20">
    <property type="entry name" value="OUTER MEMBRANE PROTEIN TOLC"/>
    <property type="match status" value="1"/>
</dbReference>
<reference evidence="8 9" key="1">
    <citation type="submission" date="2018-05" db="EMBL/GenBank/DDBJ databases">
        <title>Abyssibacter profundi OUC007T gen. nov., sp. nov, a marine bacterium isolated from seawater of the Mariana Trench.</title>
        <authorList>
            <person name="Zhou S."/>
        </authorList>
    </citation>
    <scope>NUCLEOTIDE SEQUENCE [LARGE SCALE GENOMIC DNA]</scope>
    <source>
        <strain evidence="8 9">OUC007</strain>
    </source>
</reference>
<dbReference type="GO" id="GO:0015288">
    <property type="term" value="F:porin activity"/>
    <property type="evidence" value="ECO:0007669"/>
    <property type="project" value="TreeGrafter"/>
</dbReference>
<keyword evidence="3" id="KW-0813">Transport</keyword>
<organism evidence="8 9">
    <name type="scientific">Abyssibacter profundi</name>
    <dbReference type="NCBI Taxonomy" id="2182787"/>
    <lineage>
        <taxon>Bacteria</taxon>
        <taxon>Pseudomonadati</taxon>
        <taxon>Pseudomonadota</taxon>
        <taxon>Gammaproteobacteria</taxon>
        <taxon>Chromatiales</taxon>
        <taxon>Oceanococcaceae</taxon>
        <taxon>Abyssibacter</taxon>
    </lineage>
</organism>
<dbReference type="Pfam" id="PF02321">
    <property type="entry name" value="OEP"/>
    <property type="match status" value="2"/>
</dbReference>
<dbReference type="InterPro" id="IPR010130">
    <property type="entry name" value="T1SS_OMP_TolC"/>
</dbReference>
<dbReference type="PANTHER" id="PTHR30026">
    <property type="entry name" value="OUTER MEMBRANE PROTEIN TOLC"/>
    <property type="match status" value="1"/>
</dbReference>
<dbReference type="EMBL" id="QEQK01000022">
    <property type="protein sequence ID" value="PWN54589.1"/>
    <property type="molecule type" value="Genomic_DNA"/>
</dbReference>
<keyword evidence="7" id="KW-0998">Cell outer membrane</keyword>
<evidence type="ECO:0000256" key="4">
    <source>
        <dbReference type="ARBA" id="ARBA00022452"/>
    </source>
</evidence>
<comment type="subcellular location">
    <subcellularLocation>
        <location evidence="1">Cell outer membrane</location>
    </subcellularLocation>
</comment>
<evidence type="ECO:0000256" key="2">
    <source>
        <dbReference type="ARBA" id="ARBA00007613"/>
    </source>
</evidence>
<dbReference type="OrthoDB" id="9813458at2"/>
<dbReference type="AlphaFoldDB" id="A0A383XPN5"/>
<evidence type="ECO:0000256" key="7">
    <source>
        <dbReference type="ARBA" id="ARBA00023237"/>
    </source>
</evidence>
<sequence length="451" mass="48842">MRGTRNQDLRHVLFAVGALGALGSAQAAELLDSYKLALRNDPQLQAAAAERDALIETKPQARAAVLPQLSFSGQMFRNRREQTIQGQMQPINISTDSQFGLTLNQALFDWTAFRQLNQSESRVAAAEAGYLADEQGLVLRVAEAYFDAVAAADALEFAVAEKRAISRQLEQAQKRFEVGLSAITDVQEAQARYDLTVAEEIEANRTLRTAQEALREITGVYPSNLPGLKADMPLTPPAPAKANAWVENALNGNLELAEAILNVDIAQGEIRAQEGGRLPTLGLQAGAGYSDQGGAFGSETESASIGLLLDIPLYTGGRTSSLIRESKSRYIQQTALAEQTRRAVERQARDAYDGVLAGISRVKALGQAVKSSQTALEASEAGYRVGTRTSVDVLDAQRELYAARRDYARARYDYLINLLRLKQSTGQLLVDDLAEIDRLLASNGTATESTP</sequence>
<gene>
    <name evidence="8" type="ORF">DEH80_16650</name>
</gene>
<comment type="similarity">
    <text evidence="2">Belongs to the outer membrane factor (OMF) (TC 1.B.17) family.</text>
</comment>
<evidence type="ECO:0000256" key="1">
    <source>
        <dbReference type="ARBA" id="ARBA00004442"/>
    </source>
</evidence>
<evidence type="ECO:0000313" key="9">
    <source>
        <dbReference type="Proteomes" id="UP000251800"/>
    </source>
</evidence>
<keyword evidence="4" id="KW-1134">Transmembrane beta strand</keyword>